<keyword evidence="5 6" id="KW-0472">Membrane</keyword>
<protein>
    <submittedName>
        <fullName evidence="8">Phosphoglycerol transferase MdoB-like AlkP superfamily enzyme</fullName>
    </submittedName>
</protein>
<dbReference type="PANTHER" id="PTHR47371:SF3">
    <property type="entry name" value="PHOSPHOGLYCEROL TRANSFERASE I"/>
    <property type="match status" value="1"/>
</dbReference>
<feature type="transmembrane region" description="Helical" evidence="6">
    <location>
        <begin position="12"/>
        <end position="36"/>
    </location>
</feature>
<dbReference type="SUPFAM" id="SSF48452">
    <property type="entry name" value="TPR-like"/>
    <property type="match status" value="1"/>
</dbReference>
<comment type="caution">
    <text evidence="8">The sequence shown here is derived from an EMBL/GenBank/DDBJ whole genome shotgun (WGS) entry which is preliminary data.</text>
</comment>
<dbReference type="SUPFAM" id="SSF53649">
    <property type="entry name" value="Alkaline phosphatase-like"/>
    <property type="match status" value="1"/>
</dbReference>
<dbReference type="RefSeq" id="WP_133537269.1">
    <property type="nucleotide sequence ID" value="NZ_SNYH01000005.1"/>
</dbReference>
<keyword evidence="4 6" id="KW-1133">Transmembrane helix</keyword>
<keyword evidence="3 6" id="KW-0812">Transmembrane</keyword>
<evidence type="ECO:0000256" key="3">
    <source>
        <dbReference type="ARBA" id="ARBA00022692"/>
    </source>
</evidence>
<dbReference type="InterPro" id="IPR050448">
    <property type="entry name" value="OpgB/LTA_synthase_biosynth"/>
</dbReference>
<name>A0A4R6TBE9_9FLAO</name>
<keyword evidence="2" id="KW-1003">Cell membrane</keyword>
<feature type="domain" description="Sulfatase N-terminal" evidence="7">
    <location>
        <begin position="245"/>
        <end position="531"/>
    </location>
</feature>
<keyword evidence="9" id="KW-1185">Reference proteome</keyword>
<feature type="transmembrane region" description="Helical" evidence="6">
    <location>
        <begin position="80"/>
        <end position="100"/>
    </location>
</feature>
<evidence type="ECO:0000313" key="8">
    <source>
        <dbReference type="EMBL" id="TDQ23988.1"/>
    </source>
</evidence>
<gene>
    <name evidence="8" type="ORF">DFQ07_2527</name>
</gene>
<evidence type="ECO:0000313" key="9">
    <source>
        <dbReference type="Proteomes" id="UP000295390"/>
    </source>
</evidence>
<dbReference type="InterPro" id="IPR017850">
    <property type="entry name" value="Alkaline_phosphatase_core_sf"/>
</dbReference>
<feature type="transmembrane region" description="Helical" evidence="6">
    <location>
        <begin position="161"/>
        <end position="181"/>
    </location>
</feature>
<dbReference type="Pfam" id="PF00884">
    <property type="entry name" value="Sulfatase"/>
    <property type="match status" value="1"/>
</dbReference>
<dbReference type="EMBL" id="SNYH01000005">
    <property type="protein sequence ID" value="TDQ23988.1"/>
    <property type="molecule type" value="Genomic_DNA"/>
</dbReference>
<reference evidence="8 9" key="1">
    <citation type="submission" date="2019-03" db="EMBL/GenBank/DDBJ databases">
        <title>Genomic Encyclopedia of Type Strains, Phase III (KMG-III): the genomes of soil and plant-associated and newly described type strains.</title>
        <authorList>
            <person name="Whitman W."/>
        </authorList>
    </citation>
    <scope>NUCLEOTIDE SEQUENCE [LARGE SCALE GENOMIC DNA]</scope>
    <source>
        <strain evidence="8 9">CECT 8283</strain>
    </source>
</reference>
<organism evidence="8 9">
    <name type="scientific">Tenacibaculum caenipelagi</name>
    <dbReference type="NCBI Taxonomy" id="1325435"/>
    <lineage>
        <taxon>Bacteria</taxon>
        <taxon>Pseudomonadati</taxon>
        <taxon>Bacteroidota</taxon>
        <taxon>Flavobacteriia</taxon>
        <taxon>Flavobacteriales</taxon>
        <taxon>Flavobacteriaceae</taxon>
        <taxon>Tenacibaculum</taxon>
    </lineage>
</organism>
<evidence type="ECO:0000256" key="2">
    <source>
        <dbReference type="ARBA" id="ARBA00022475"/>
    </source>
</evidence>
<evidence type="ECO:0000259" key="7">
    <source>
        <dbReference type="Pfam" id="PF00884"/>
    </source>
</evidence>
<dbReference type="CDD" id="cd16015">
    <property type="entry name" value="LTA_synthase"/>
    <property type="match status" value="1"/>
</dbReference>
<evidence type="ECO:0000256" key="4">
    <source>
        <dbReference type="ARBA" id="ARBA00022989"/>
    </source>
</evidence>
<dbReference type="Gene3D" id="3.40.720.10">
    <property type="entry name" value="Alkaline Phosphatase, subunit A"/>
    <property type="match status" value="1"/>
</dbReference>
<comment type="subcellular location">
    <subcellularLocation>
        <location evidence="1">Cell membrane</location>
        <topology evidence="1">Multi-pass membrane protein</topology>
    </subcellularLocation>
</comment>
<evidence type="ECO:0000256" key="6">
    <source>
        <dbReference type="SAM" id="Phobius"/>
    </source>
</evidence>
<evidence type="ECO:0000256" key="1">
    <source>
        <dbReference type="ARBA" id="ARBA00004651"/>
    </source>
</evidence>
<dbReference type="PANTHER" id="PTHR47371">
    <property type="entry name" value="LIPOTEICHOIC ACID SYNTHASE"/>
    <property type="match status" value="1"/>
</dbReference>
<dbReference type="InterPro" id="IPR011990">
    <property type="entry name" value="TPR-like_helical_dom_sf"/>
</dbReference>
<dbReference type="GO" id="GO:0016740">
    <property type="term" value="F:transferase activity"/>
    <property type="evidence" value="ECO:0007669"/>
    <property type="project" value="UniProtKB-KW"/>
</dbReference>
<sequence length="806" mass="93457">MKANLLKKSFFTYSKIIIALLVTFWLLSLTEVFLRLKASSIDEILQLVVYKLLNDFWIVLLIGVLFFPVYYLFNLLHSKYGSLVFVAFGVFLVLIELSLVKYSTITLLNLGADLLGYSYDDIYKTVASSASFSIVNYLLFLLVPLSFLTILYFFKRKMSDILPIKILLILSILIVPLKFFGTEFNEVKYQNKLGFLATDILQFKLRKLQASNYHITEENEYPLLKFTKDTKDVLGSFFNTKSQKPNIMVIILEGVGSEFVDGNSYSGFTPYLDSLITRSLYWENFVSNTGRTFGVLPSLIASLPYGETGFLEISKIPTHLSLFNLLKENGYTTSYYTGAPSSFDKIDKFLEYNDVDFIVDENKFGPSYVKTGSVDGFSWGYPDAEMFKKVLSTLKEKKQPRFDVIATLSNHEPFMFPNKAIYERKVDSILNTSQNFGVSKEEIESKKDIYATLLYSDNSLKTFMKDYEEEHDIENTIFIITGDHRLIPIEQKDKLCRFHVPLLIYSPMLKRAQRFKSVSSHWDVAPSIYSFLNNNYLLKPLKQTAWMGSGLDTVKKFRNIHQIGLMRYKGGLKDFIYDEYLYSDGSLYKINSSFETHKINDKKMLETVKDSFNSFKRMNNYVTEQDKIYPFTEMHKKQKRIKFSVEEQELIRETAEGKTFDEVFLIARAKAFEGDRETARLLCDFILNSMPNHVDARILKGRTLSWDGKYNEAEPLLLEAIERHPFYDDSYLALLDMYRWSGQESKSVITAKKAFRNKIKNPSVAFKLAMGYQKLAQKEQAFRVIDSLLEIYPENEEYIKFKKVLK</sequence>
<proteinExistence type="predicted"/>
<dbReference type="AlphaFoldDB" id="A0A4R6TBE9"/>
<dbReference type="InterPro" id="IPR000917">
    <property type="entry name" value="Sulfatase_N"/>
</dbReference>
<feature type="transmembrane region" description="Helical" evidence="6">
    <location>
        <begin position="56"/>
        <end position="73"/>
    </location>
</feature>
<feature type="transmembrane region" description="Helical" evidence="6">
    <location>
        <begin position="134"/>
        <end position="154"/>
    </location>
</feature>
<evidence type="ECO:0000256" key="5">
    <source>
        <dbReference type="ARBA" id="ARBA00023136"/>
    </source>
</evidence>
<dbReference type="GO" id="GO:0005886">
    <property type="term" value="C:plasma membrane"/>
    <property type="evidence" value="ECO:0007669"/>
    <property type="project" value="UniProtKB-SubCell"/>
</dbReference>
<dbReference type="OrthoDB" id="9777768at2"/>
<dbReference type="Gene3D" id="1.25.40.10">
    <property type="entry name" value="Tetratricopeptide repeat domain"/>
    <property type="match status" value="1"/>
</dbReference>
<accession>A0A4R6TBE9</accession>
<dbReference type="Proteomes" id="UP000295390">
    <property type="component" value="Unassembled WGS sequence"/>
</dbReference>
<keyword evidence="8" id="KW-0808">Transferase</keyword>